<dbReference type="Proteomes" id="UP000244855">
    <property type="component" value="Unassembled WGS sequence"/>
</dbReference>
<feature type="region of interest" description="Disordered" evidence="1">
    <location>
        <begin position="1"/>
        <end position="21"/>
    </location>
</feature>
<sequence length="193" mass="21817">MTQEMSRSRPGTWMPEIRNRKAQSPHCILPWTVHAGPSRTSRRAESPRPDRAIATREAELKLWSHTKNNPCEAFVSSEDRFLLKLIVQKNTPFRTADSYLSADGDLSFSYAYTIRELRSRNSHPPSASVCSQGQNANVHVEKIFHGNDGSLNNHPHTEQYGELDTVMEVERILIRICDDRECGLGVSSKAQAK</sequence>
<dbReference type="AlphaFoldDB" id="A0A2V1DK87"/>
<protein>
    <submittedName>
        <fullName evidence="2">Uncharacterized protein</fullName>
    </submittedName>
</protein>
<organism evidence="2 3">
    <name type="scientific">Periconia macrospinosa</name>
    <dbReference type="NCBI Taxonomy" id="97972"/>
    <lineage>
        <taxon>Eukaryota</taxon>
        <taxon>Fungi</taxon>
        <taxon>Dikarya</taxon>
        <taxon>Ascomycota</taxon>
        <taxon>Pezizomycotina</taxon>
        <taxon>Dothideomycetes</taxon>
        <taxon>Pleosporomycetidae</taxon>
        <taxon>Pleosporales</taxon>
        <taxon>Massarineae</taxon>
        <taxon>Periconiaceae</taxon>
        <taxon>Periconia</taxon>
    </lineage>
</organism>
<evidence type="ECO:0000313" key="3">
    <source>
        <dbReference type="Proteomes" id="UP000244855"/>
    </source>
</evidence>
<keyword evidence="3" id="KW-1185">Reference proteome</keyword>
<proteinExistence type="predicted"/>
<dbReference type="EMBL" id="KZ805412">
    <property type="protein sequence ID" value="PVH98488.1"/>
    <property type="molecule type" value="Genomic_DNA"/>
</dbReference>
<reference evidence="2 3" key="1">
    <citation type="journal article" date="2018" name="Sci. Rep.">
        <title>Comparative genomics provides insights into the lifestyle and reveals functional heterogeneity of dark septate endophytic fungi.</title>
        <authorList>
            <person name="Knapp D.G."/>
            <person name="Nemeth J.B."/>
            <person name="Barry K."/>
            <person name="Hainaut M."/>
            <person name="Henrissat B."/>
            <person name="Johnson J."/>
            <person name="Kuo A."/>
            <person name="Lim J.H.P."/>
            <person name="Lipzen A."/>
            <person name="Nolan M."/>
            <person name="Ohm R.A."/>
            <person name="Tamas L."/>
            <person name="Grigoriev I.V."/>
            <person name="Spatafora J.W."/>
            <person name="Nagy L.G."/>
            <person name="Kovacs G.M."/>
        </authorList>
    </citation>
    <scope>NUCLEOTIDE SEQUENCE [LARGE SCALE GENOMIC DNA]</scope>
    <source>
        <strain evidence="2 3">DSE2036</strain>
    </source>
</reference>
<accession>A0A2V1DK87</accession>
<gene>
    <name evidence="2" type="ORF">DM02DRAFT_657282</name>
</gene>
<evidence type="ECO:0000313" key="2">
    <source>
        <dbReference type="EMBL" id="PVH98488.1"/>
    </source>
</evidence>
<evidence type="ECO:0000256" key="1">
    <source>
        <dbReference type="SAM" id="MobiDB-lite"/>
    </source>
</evidence>
<name>A0A2V1DK87_9PLEO</name>